<evidence type="ECO:0000313" key="2">
    <source>
        <dbReference type="Proteomes" id="UP001230649"/>
    </source>
</evidence>
<reference evidence="1" key="1">
    <citation type="submission" date="2023-04" db="EMBL/GenBank/DDBJ databases">
        <title>Draft Genome sequencing of Naganishia species isolated from polar environments using Oxford Nanopore Technology.</title>
        <authorList>
            <person name="Leo P."/>
            <person name="Venkateswaran K."/>
        </authorList>
    </citation>
    <scope>NUCLEOTIDE SEQUENCE</scope>
    <source>
        <strain evidence="1">MNA-CCFEE 5262</strain>
    </source>
</reference>
<dbReference type="EMBL" id="JASBWS010000038">
    <property type="protein sequence ID" value="KAJ9107094.1"/>
    <property type="molecule type" value="Genomic_DNA"/>
</dbReference>
<keyword evidence="2" id="KW-1185">Reference proteome</keyword>
<dbReference type="Proteomes" id="UP001230649">
    <property type="component" value="Unassembled WGS sequence"/>
</dbReference>
<organism evidence="1 2">
    <name type="scientific">Naganishia adeliensis</name>
    <dbReference type="NCBI Taxonomy" id="92952"/>
    <lineage>
        <taxon>Eukaryota</taxon>
        <taxon>Fungi</taxon>
        <taxon>Dikarya</taxon>
        <taxon>Basidiomycota</taxon>
        <taxon>Agaricomycotina</taxon>
        <taxon>Tremellomycetes</taxon>
        <taxon>Filobasidiales</taxon>
        <taxon>Filobasidiaceae</taxon>
        <taxon>Naganishia</taxon>
    </lineage>
</organism>
<comment type="caution">
    <text evidence="1">The sequence shown here is derived from an EMBL/GenBank/DDBJ whole genome shotgun (WGS) entry which is preliminary data.</text>
</comment>
<proteinExistence type="predicted"/>
<name>A0ACC2W5U2_9TREE</name>
<protein>
    <submittedName>
        <fullName evidence="1">Uncharacterized protein</fullName>
    </submittedName>
</protein>
<gene>
    <name evidence="1" type="ORF">QFC20_003819</name>
</gene>
<evidence type="ECO:0000313" key="1">
    <source>
        <dbReference type="EMBL" id="KAJ9107094.1"/>
    </source>
</evidence>
<sequence>MNKNVRTEHADRLISTTSSPVSAISHTLEPTRMGEGREWYGEYPAYRESSHQSPVVMGKRKFEPSVQGYPYPYTSHMEPPPPIHKRSTAVVLLHSRSANIKCGGQRPICENCEKKGLECVYDVIIKRRGPDKKPGGRMKKRLSGGVELAEQDLKPVLTTGVSPNSTTTPSSSGTALTPSGRETGHSRGTTVLEPLVERKCVDPANSFQFARDDPFHSTVESAFEFVEGSRASGQWDGSDDVWVSAAAITKPTGTSTATATIPASAPLHVGSGYHLQGSSYTPPSYNPQPRQYPPAPAFVNPYDAGYPPRPGSRGQPPLHQHLQQVPSYHAQHPHQPPLLQHQLQQQTAQHQQPPPQQYQAPPSQPQETWSPSVVGKLEMADLVTGYDPVQHIAAGANLGLGMTTTSRSDTSNPHSENGDTEDRIAYAQARSEDTFTRGPKLERLPNTMYARESDWVWMTGLVQSKSRGRDTDVGCRAEVFVSTFVGWLGYGADALGSFDMNMQWFQFFNRSLFFTTLYHDVDRYEIQPALILSMLAITTLVKSAHQGPHAVGKQNAVTFADAARSMIQQSIVANKVDPTLAQAALVLMAFEFYPYPQHSFDRTVSAAHLFDGIAHMFQLLASDVSDDRVSIFIPGAVPVLTPPPDSTHSGNTTQEEIVRSSHEAEEQEEIKQLIKWSPRPQWPVHWSAAQVRQDEARRMCWTASSMVANFSLWTHTLGMTPLDLYMSNPANYALFFPAESLLVNKDPVVGKQTMWALYNRVVLLWHFTLKSHHMDLPAEQRDSIYEQIWHETHRIEQALFHIGMNAGQTQKWQARDWIINILSLITDNFARFTPGMLEGSKTGQVASAEWYRSWVKQQAELGSLLRGMTSAAASQAVSAPGDPPPPPAIISRPFFAWPLLHMVHNALVTFELDHSRFETIKIAAGVLGVIRAISDAWPNPVLATQLLKLQAHFNRIVANPNGDLPVDWATRPILTSEEQKALAELQVVLSGSPT</sequence>
<accession>A0ACC2W5U2</accession>